<dbReference type="InterPro" id="IPR025396">
    <property type="entry name" value="DUF4302"/>
</dbReference>
<feature type="signal peptide" evidence="1">
    <location>
        <begin position="1"/>
        <end position="25"/>
    </location>
</feature>
<evidence type="ECO:0000313" key="3">
    <source>
        <dbReference type="Proteomes" id="UP000291485"/>
    </source>
</evidence>
<organism evidence="2 3">
    <name type="scientific">Pedobacter frigidisoli</name>
    <dbReference type="NCBI Taxonomy" id="2530455"/>
    <lineage>
        <taxon>Bacteria</taxon>
        <taxon>Pseudomonadati</taxon>
        <taxon>Bacteroidota</taxon>
        <taxon>Sphingobacteriia</taxon>
        <taxon>Sphingobacteriales</taxon>
        <taxon>Sphingobacteriaceae</taxon>
        <taxon>Pedobacter</taxon>
    </lineage>
</organism>
<accession>A0A4R0PA04</accession>
<gene>
    <name evidence="2" type="ORF">EZ449_00235</name>
</gene>
<feature type="chain" id="PRO_5020909246" evidence="1">
    <location>
        <begin position="26"/>
        <end position="448"/>
    </location>
</feature>
<reference evidence="2 3" key="1">
    <citation type="submission" date="2019-02" db="EMBL/GenBank/DDBJ databases">
        <title>Pedobacter sp. RP-3-11 sp. nov., isolated from Arctic soil.</title>
        <authorList>
            <person name="Dahal R.H."/>
        </authorList>
    </citation>
    <scope>NUCLEOTIDE SEQUENCE [LARGE SCALE GENOMIC DNA]</scope>
    <source>
        <strain evidence="2 3">RP-3-11</strain>
    </source>
</reference>
<sequence length="448" mass="47925">MKRLLYLFMVLLAFASCKKSSFELAFDELPEVRMQKAIAEVNTILTTAPNGWIATLPTQAGGGYGFYISFDGPTQVVKMYGDATTAASTTVGTSTFRVKANAGAELIFDTYNTISLLDDPNPASFGGVTGSGHKSDVEFIYDHSTPDSIIFTGKKYRQPFRLVKATAAQKAVYEAGGYKTAIDKFKSFFATNTNAYVDILSGNATLKAGIGFDFTTSVGSGKRVNFSGILADGSIASSTGKFAFSLDGASVLSGGVLYQGITFVKFAWKDATTLAAYDAAGKEYIIKNSPTPLLPLHLLLGVKFSSIVAPFATTYPGWSADFQARRASAAAAMLAGPYGLRLDKMTFAFVVLNKKMTLTTDIYQGASRFLGDFPFTYTKNDAGVFKFTAGTPTGNAGLIVANMAPLTTQRLNVDTFTLGYFTHPTTGETLGQFISVEHPDFTFTGSLL</sequence>
<comment type="caution">
    <text evidence="2">The sequence shown here is derived from an EMBL/GenBank/DDBJ whole genome shotgun (WGS) entry which is preliminary data.</text>
</comment>
<evidence type="ECO:0000313" key="2">
    <source>
        <dbReference type="EMBL" id="TCD12514.1"/>
    </source>
</evidence>
<dbReference type="RefSeq" id="WP_131555954.1">
    <property type="nucleotide sequence ID" value="NZ_SJSN01000001.1"/>
</dbReference>
<dbReference type="EMBL" id="SJSN01000001">
    <property type="protein sequence ID" value="TCD12514.1"/>
    <property type="molecule type" value="Genomic_DNA"/>
</dbReference>
<dbReference type="Proteomes" id="UP000291485">
    <property type="component" value="Unassembled WGS sequence"/>
</dbReference>
<name>A0A4R0PA04_9SPHI</name>
<dbReference type="OrthoDB" id="707849at2"/>
<proteinExistence type="predicted"/>
<protein>
    <submittedName>
        <fullName evidence="2">DUF4302 domain-containing protein</fullName>
    </submittedName>
</protein>
<keyword evidence="3" id="KW-1185">Reference proteome</keyword>
<dbReference type="PROSITE" id="PS51257">
    <property type="entry name" value="PROKAR_LIPOPROTEIN"/>
    <property type="match status" value="1"/>
</dbReference>
<keyword evidence="1" id="KW-0732">Signal</keyword>
<dbReference type="AlphaFoldDB" id="A0A4R0PA04"/>
<dbReference type="Pfam" id="PF14135">
    <property type="entry name" value="DUF4302"/>
    <property type="match status" value="1"/>
</dbReference>
<evidence type="ECO:0000256" key="1">
    <source>
        <dbReference type="SAM" id="SignalP"/>
    </source>
</evidence>